<dbReference type="GO" id="GO:0003700">
    <property type="term" value="F:DNA-binding transcription factor activity"/>
    <property type="evidence" value="ECO:0007669"/>
    <property type="project" value="InterPro"/>
</dbReference>
<gene>
    <name evidence="4" type="ORF">B0J11DRAFT_235483</name>
</gene>
<dbReference type="Proteomes" id="UP000700596">
    <property type="component" value="Unassembled WGS sequence"/>
</dbReference>
<dbReference type="SUPFAM" id="SSF57959">
    <property type="entry name" value="Leucine zipper domain"/>
    <property type="match status" value="1"/>
</dbReference>
<dbReference type="PANTHER" id="PTHR37616">
    <property type="entry name" value="BZIP TRANSCRIPTION FACTOR 60-LIKE"/>
    <property type="match status" value="1"/>
</dbReference>
<keyword evidence="5" id="KW-1185">Reference proteome</keyword>
<feature type="compositionally biased region" description="Low complexity" evidence="2">
    <location>
        <begin position="176"/>
        <end position="212"/>
    </location>
</feature>
<feature type="region of interest" description="Disordered" evidence="2">
    <location>
        <begin position="34"/>
        <end position="63"/>
    </location>
</feature>
<dbReference type="PROSITE" id="PS50217">
    <property type="entry name" value="BZIP"/>
    <property type="match status" value="1"/>
</dbReference>
<dbReference type="SMART" id="SM00338">
    <property type="entry name" value="BRLZ"/>
    <property type="match status" value="1"/>
</dbReference>
<dbReference type="InterPro" id="IPR004827">
    <property type="entry name" value="bZIP"/>
</dbReference>
<dbReference type="OrthoDB" id="5571888at2759"/>
<keyword evidence="1" id="KW-0175">Coiled coil</keyword>
<proteinExistence type="predicted"/>
<feature type="domain" description="BZIP" evidence="3">
    <location>
        <begin position="288"/>
        <end position="351"/>
    </location>
</feature>
<feature type="region of interest" description="Disordered" evidence="2">
    <location>
        <begin position="174"/>
        <end position="229"/>
    </location>
</feature>
<dbReference type="PANTHER" id="PTHR37616:SF2">
    <property type="entry name" value="BZIP DOMAIN-CONTAINING PROTEIN"/>
    <property type="match status" value="1"/>
</dbReference>
<feature type="region of interest" description="Disordered" evidence="2">
    <location>
        <begin position="510"/>
        <end position="536"/>
    </location>
</feature>
<dbReference type="Gene3D" id="1.20.5.170">
    <property type="match status" value="1"/>
</dbReference>
<dbReference type="AlphaFoldDB" id="A0A9P9CZ27"/>
<evidence type="ECO:0000313" key="4">
    <source>
        <dbReference type="EMBL" id="KAH7109629.1"/>
    </source>
</evidence>
<dbReference type="EMBL" id="JAGMWT010000031">
    <property type="protein sequence ID" value="KAH7109629.1"/>
    <property type="molecule type" value="Genomic_DNA"/>
</dbReference>
<protein>
    <recommendedName>
        <fullName evidence="3">BZIP domain-containing protein</fullName>
    </recommendedName>
</protein>
<sequence length="596" mass="66315">MATAIHPAVTMTPFNNTNQCLDPDTDSFFDFSQLPSPTPSNTLRQASNAASAISSPTNTAIDADDFQVPAKPSHEYERFKQQTGLPSGSIAGLTGGYQMFSSSGLDEMSMMGDSMMDAGWNSGVGMSSDMGMNMDMSFSQPAFFFPNGEASQSADDFIDPSAIEEPPQVRVWPGMHQQQAQAMAKARAQAQQQRQQQQMVQQKQAHQPQQQQNRLHPNRKSASPLTDARTEETIARVVNQIRQNSQNSIGSQSDAQGNLLPHIIRMKKDEDDMDEDERLLASEEGKKLTSKERRQLRNKVSARAFRSRRKEYIGQLEGEVAVKTNEANELRVQNRALMEENARSRAFIERLLRHQAFTPFLEELSRDESLQAKPTMATLSSTPTPAPAAARPDMSAFQNQQFGGMSQPENTQIGMTLIPETQLDMSMLNLNNNNNWAMNSMNSFNFQQPQVFAVMELPEGPANPIDTEALSGKGHSSFFAEDESPVEELKPDFPVIERPIETVEAVVDVEEEDNDPEFDLYRSSPAPSTSDKTSAPLENHESLFGAANPEKVFAHFELFVSSEADNQQLMERFERMCAAMEPAMQRIQALTSHLDS</sequence>
<accession>A0A9P9CZ27</accession>
<evidence type="ECO:0000256" key="1">
    <source>
        <dbReference type="SAM" id="Coils"/>
    </source>
</evidence>
<feature type="compositionally biased region" description="Polar residues" evidence="2">
    <location>
        <begin position="34"/>
        <end position="60"/>
    </location>
</feature>
<feature type="coiled-coil region" evidence="1">
    <location>
        <begin position="313"/>
        <end position="340"/>
    </location>
</feature>
<evidence type="ECO:0000313" key="5">
    <source>
        <dbReference type="Proteomes" id="UP000700596"/>
    </source>
</evidence>
<organism evidence="4 5">
    <name type="scientific">Dendryphion nanum</name>
    <dbReference type="NCBI Taxonomy" id="256645"/>
    <lineage>
        <taxon>Eukaryota</taxon>
        <taxon>Fungi</taxon>
        <taxon>Dikarya</taxon>
        <taxon>Ascomycota</taxon>
        <taxon>Pezizomycotina</taxon>
        <taxon>Dothideomycetes</taxon>
        <taxon>Pleosporomycetidae</taxon>
        <taxon>Pleosporales</taxon>
        <taxon>Torulaceae</taxon>
        <taxon>Dendryphion</taxon>
    </lineage>
</organism>
<name>A0A9P9CZ27_9PLEO</name>
<evidence type="ECO:0000256" key="2">
    <source>
        <dbReference type="SAM" id="MobiDB-lite"/>
    </source>
</evidence>
<comment type="caution">
    <text evidence="4">The sequence shown here is derived from an EMBL/GenBank/DDBJ whole genome shotgun (WGS) entry which is preliminary data.</text>
</comment>
<dbReference type="CDD" id="cd14810">
    <property type="entry name" value="bZIP_u1"/>
    <property type="match status" value="1"/>
</dbReference>
<dbReference type="InterPro" id="IPR046347">
    <property type="entry name" value="bZIP_sf"/>
</dbReference>
<dbReference type="FunFam" id="1.20.5.170:FF:000031">
    <property type="entry name" value="BZIP transcription factor (MeaB)"/>
    <property type="match status" value="1"/>
</dbReference>
<reference evidence="4" key="1">
    <citation type="journal article" date="2021" name="Nat. Commun.">
        <title>Genetic determinants of endophytism in the Arabidopsis root mycobiome.</title>
        <authorList>
            <person name="Mesny F."/>
            <person name="Miyauchi S."/>
            <person name="Thiergart T."/>
            <person name="Pickel B."/>
            <person name="Atanasova L."/>
            <person name="Karlsson M."/>
            <person name="Huettel B."/>
            <person name="Barry K.W."/>
            <person name="Haridas S."/>
            <person name="Chen C."/>
            <person name="Bauer D."/>
            <person name="Andreopoulos W."/>
            <person name="Pangilinan J."/>
            <person name="LaButti K."/>
            <person name="Riley R."/>
            <person name="Lipzen A."/>
            <person name="Clum A."/>
            <person name="Drula E."/>
            <person name="Henrissat B."/>
            <person name="Kohler A."/>
            <person name="Grigoriev I.V."/>
            <person name="Martin F.M."/>
            <person name="Hacquard S."/>
        </authorList>
    </citation>
    <scope>NUCLEOTIDE SEQUENCE</scope>
    <source>
        <strain evidence="4">MPI-CAGE-CH-0243</strain>
    </source>
</reference>
<evidence type="ECO:0000259" key="3">
    <source>
        <dbReference type="PROSITE" id="PS50217"/>
    </source>
</evidence>
<dbReference type="Pfam" id="PF00170">
    <property type="entry name" value="bZIP_1"/>
    <property type="match status" value="1"/>
</dbReference>